<evidence type="ECO:0000256" key="3">
    <source>
        <dbReference type="SAM" id="MobiDB-lite"/>
    </source>
</evidence>
<keyword evidence="5" id="KW-0808">Transferase</keyword>
<feature type="compositionally biased region" description="Basic residues" evidence="3">
    <location>
        <begin position="222"/>
        <end position="231"/>
    </location>
</feature>
<dbReference type="InParanoid" id="A0A1Y2F621"/>
<dbReference type="PANTHER" id="PTHR24346">
    <property type="entry name" value="MAP/MICROTUBULE AFFINITY-REGULATING KINASE"/>
    <property type="match status" value="1"/>
</dbReference>
<keyword evidence="5" id="KW-0418">Kinase</keyword>
<name>A0A1Y2F621_9BASI</name>
<dbReference type="Pfam" id="PF00069">
    <property type="entry name" value="Pkinase"/>
    <property type="match status" value="2"/>
</dbReference>
<feature type="compositionally biased region" description="Polar residues" evidence="3">
    <location>
        <begin position="1023"/>
        <end position="1032"/>
    </location>
</feature>
<dbReference type="STRING" id="106004.A0A1Y2F621"/>
<feature type="compositionally biased region" description="Polar residues" evidence="3">
    <location>
        <begin position="398"/>
        <end position="416"/>
    </location>
</feature>
<feature type="domain" description="Protein kinase" evidence="4">
    <location>
        <begin position="139"/>
        <end position="566"/>
    </location>
</feature>
<feature type="region of interest" description="Disordered" evidence="3">
    <location>
        <begin position="161"/>
        <end position="196"/>
    </location>
</feature>
<feature type="compositionally biased region" description="Pro residues" evidence="3">
    <location>
        <begin position="59"/>
        <end position="71"/>
    </location>
</feature>
<dbReference type="GO" id="GO:0035556">
    <property type="term" value="P:intracellular signal transduction"/>
    <property type="evidence" value="ECO:0007669"/>
    <property type="project" value="TreeGrafter"/>
</dbReference>
<dbReference type="OrthoDB" id="2535779at2759"/>
<feature type="region of interest" description="Disordered" evidence="3">
    <location>
        <begin position="219"/>
        <end position="240"/>
    </location>
</feature>
<feature type="region of interest" description="Disordered" evidence="3">
    <location>
        <begin position="1"/>
        <end position="133"/>
    </location>
</feature>
<feature type="region of interest" description="Disordered" evidence="3">
    <location>
        <begin position="987"/>
        <end position="1103"/>
    </location>
</feature>
<sequence>MDPARQVLPPRLRRSASLLPRRPLPRLTRLQRATRDSSSRQGQKVYKPPPSPNNQQIPLPSPSPPFPPSPLPGANLSHNPSLASRRSQSPPPAPVRKPSHASSKSSGRGGANSPPSEPKTTLTLSSSIDSQGRRMVNQYVRLKTIGQGSHGKVWLCAEPTLRESDEDEQDDAEADEDAEARARRKGKSAQARTERWEEEIDSGDVRYCAIKSVAREGAGRGKSLRAAKGKKASSQGSAGIGADDKIKREVAIMKRLDHPNIVRLKEVIDDVKSKKVFMVLEFMAGGQIVWQDENKRPTMTVDEARRTFRDVVLGLEYLHYQGIIHRDIKPANLLWTEDHSVVKISDFGVSHVSEALLRASPLDTTDCPPGEDDKALRKTAGSPAFFAPELCHPVEYTPTPTQAPANDSDSTYFPSGAHASSCSPAVASTSDLPTPLSPNGVPLTSTVISLPLPPTDPSHPRARPPIGKGIDVWALGVTLFCLLFGDTPFMARTEYELYNVIAREGVRIPERMGKEGAWTGVPSMNQWEGMGDGEEGREVVDLLARLLEKNPEKRISLEEVKKHPWVLRNLEASPDSWLCDTDPAQTDTVIVTEEDIEHATHERGAVDSLPPIRNRPGIRRALNAALVRFPAFARIKSNRRSAATPRSRSKSASSTSQSAEHDHHSTNVTLSRFPTDEVNGGPSRKKSSLEFGVDIRRIISSEHGGNGSHSRSSSPAGTIGRGGWGNRKRESTPTTPNPTASAIQVVVDPQYTPSPGSPAPNLIHLPELSRSVSSSSVPTNGRAGFGHHLLGSRKNSERSDSSIRGTSTPSSEAESIVGRRTLSRMLSKLGGGERRGGGRTPQRQSSLSDEGDDEGAPGTPSGVTIPAALVERFETTGDKYDSFGRVIRPSSGAAAEHLKSQRSFAHPAPEDEDEDDDEELMDLTEFEYSESDESDDDDLEDDLVASPIDVANGISGWHSAFANFGLGEEEAGEALFAEVDGEFKKPLTATLEDSTPRQSAHQALATKGIDPDPSLDPPPLVHQYSSTNSPTRSVHKLAIPTDSAYPSHSPSSTSPRDGSIRAVSLEPPSNSRRVDMFGEDDEDEDAGIVMAPRRRRATTVSGL</sequence>
<evidence type="ECO:0000313" key="6">
    <source>
        <dbReference type="Proteomes" id="UP000193467"/>
    </source>
</evidence>
<feature type="compositionally biased region" description="Low complexity" evidence="3">
    <location>
        <begin position="1043"/>
        <end position="1057"/>
    </location>
</feature>
<feature type="compositionally biased region" description="Polar residues" evidence="3">
    <location>
        <begin position="118"/>
        <end position="130"/>
    </location>
</feature>
<proteinExistence type="predicted"/>
<feature type="compositionally biased region" description="Polar residues" evidence="3">
    <location>
        <begin position="991"/>
        <end position="1001"/>
    </location>
</feature>
<evidence type="ECO:0000259" key="4">
    <source>
        <dbReference type="PROSITE" id="PS50011"/>
    </source>
</evidence>
<evidence type="ECO:0000256" key="2">
    <source>
        <dbReference type="ARBA" id="ARBA00022840"/>
    </source>
</evidence>
<feature type="compositionally biased region" description="Acidic residues" evidence="3">
    <location>
        <begin position="910"/>
        <end position="920"/>
    </location>
</feature>
<evidence type="ECO:0000313" key="5">
    <source>
        <dbReference type="EMBL" id="ORY79350.1"/>
    </source>
</evidence>
<keyword evidence="6" id="KW-1185">Reference proteome</keyword>
<dbReference type="GO" id="GO:0004674">
    <property type="term" value="F:protein serine/threonine kinase activity"/>
    <property type="evidence" value="ECO:0007669"/>
    <property type="project" value="TreeGrafter"/>
</dbReference>
<dbReference type="GO" id="GO:0005524">
    <property type="term" value="F:ATP binding"/>
    <property type="evidence" value="ECO:0007669"/>
    <property type="project" value="UniProtKB-KW"/>
</dbReference>
<feature type="compositionally biased region" description="Low complexity" evidence="3">
    <location>
        <begin position="640"/>
        <end position="658"/>
    </location>
</feature>
<dbReference type="SUPFAM" id="SSF56112">
    <property type="entry name" value="Protein kinase-like (PK-like)"/>
    <property type="match status" value="1"/>
</dbReference>
<organism evidence="5 6">
    <name type="scientific">Leucosporidium creatinivorum</name>
    <dbReference type="NCBI Taxonomy" id="106004"/>
    <lineage>
        <taxon>Eukaryota</taxon>
        <taxon>Fungi</taxon>
        <taxon>Dikarya</taxon>
        <taxon>Basidiomycota</taxon>
        <taxon>Pucciniomycotina</taxon>
        <taxon>Microbotryomycetes</taxon>
        <taxon>Leucosporidiales</taxon>
        <taxon>Leucosporidium</taxon>
    </lineage>
</organism>
<dbReference type="PROSITE" id="PS50011">
    <property type="entry name" value="PROTEIN_KINASE_DOM"/>
    <property type="match status" value="1"/>
</dbReference>
<dbReference type="Gene3D" id="3.30.200.20">
    <property type="entry name" value="Phosphorylase Kinase, domain 1"/>
    <property type="match status" value="1"/>
</dbReference>
<feature type="compositionally biased region" description="Acidic residues" evidence="3">
    <location>
        <begin position="1077"/>
        <end position="1086"/>
    </location>
</feature>
<dbReference type="PANTHER" id="PTHR24346:SF77">
    <property type="entry name" value="SERINE THREONINE PROTEIN KINASE"/>
    <property type="match status" value="1"/>
</dbReference>
<feature type="region of interest" description="Disordered" evidence="3">
    <location>
        <begin position="396"/>
        <end position="416"/>
    </location>
</feature>
<dbReference type="CDD" id="cd14008">
    <property type="entry name" value="STKc_LKB1_CaMKK"/>
    <property type="match status" value="1"/>
</dbReference>
<dbReference type="Gene3D" id="1.10.510.10">
    <property type="entry name" value="Transferase(Phosphotransferase) domain 1"/>
    <property type="match status" value="1"/>
</dbReference>
<feature type="compositionally biased region" description="Low complexity" evidence="3">
    <location>
        <begin position="15"/>
        <end position="31"/>
    </location>
</feature>
<protein>
    <submittedName>
        <fullName evidence="5">Kinase-like domain-containing protein</fullName>
    </submittedName>
</protein>
<feature type="compositionally biased region" description="Acidic residues" evidence="3">
    <location>
        <begin position="164"/>
        <end position="178"/>
    </location>
</feature>
<dbReference type="InterPro" id="IPR000719">
    <property type="entry name" value="Prot_kinase_dom"/>
</dbReference>
<feature type="region of interest" description="Disordered" evidence="3">
    <location>
        <begin position="637"/>
        <end position="741"/>
    </location>
</feature>
<dbReference type="Proteomes" id="UP000193467">
    <property type="component" value="Unassembled WGS sequence"/>
</dbReference>
<feature type="compositionally biased region" description="Polar residues" evidence="3">
    <location>
        <begin position="802"/>
        <end position="813"/>
    </location>
</feature>
<dbReference type="AlphaFoldDB" id="A0A1Y2F621"/>
<keyword evidence="2" id="KW-0067">ATP-binding</keyword>
<gene>
    <name evidence="5" type="ORF">BCR35DRAFT_325322</name>
</gene>
<feature type="region of interest" description="Disordered" evidence="3">
    <location>
        <begin position="884"/>
        <end position="920"/>
    </location>
</feature>
<reference evidence="5 6" key="1">
    <citation type="submission" date="2016-07" db="EMBL/GenBank/DDBJ databases">
        <title>Pervasive Adenine N6-methylation of Active Genes in Fungi.</title>
        <authorList>
            <consortium name="DOE Joint Genome Institute"/>
            <person name="Mondo S.J."/>
            <person name="Dannebaum R.O."/>
            <person name="Kuo R.C."/>
            <person name="Labutti K."/>
            <person name="Haridas S."/>
            <person name="Kuo A."/>
            <person name="Salamov A."/>
            <person name="Ahrendt S.R."/>
            <person name="Lipzen A."/>
            <person name="Sullivan W."/>
            <person name="Andreopoulos W.B."/>
            <person name="Clum A."/>
            <person name="Lindquist E."/>
            <person name="Daum C."/>
            <person name="Ramamoorthy G.K."/>
            <person name="Gryganskyi A."/>
            <person name="Culley D."/>
            <person name="Magnuson J.K."/>
            <person name="James T.Y."/>
            <person name="O'Malley M.A."/>
            <person name="Stajich J.E."/>
            <person name="Spatafora J.W."/>
            <person name="Visel A."/>
            <person name="Grigoriev I.V."/>
        </authorList>
    </citation>
    <scope>NUCLEOTIDE SEQUENCE [LARGE SCALE GENOMIC DNA]</scope>
    <source>
        <strain evidence="5 6">62-1032</strain>
    </source>
</reference>
<dbReference type="SMART" id="SM00220">
    <property type="entry name" value="S_TKc"/>
    <property type="match status" value="1"/>
</dbReference>
<dbReference type="InterPro" id="IPR011009">
    <property type="entry name" value="Kinase-like_dom_sf"/>
</dbReference>
<keyword evidence="1" id="KW-0547">Nucleotide-binding</keyword>
<dbReference type="GO" id="GO:0005737">
    <property type="term" value="C:cytoplasm"/>
    <property type="evidence" value="ECO:0007669"/>
    <property type="project" value="TreeGrafter"/>
</dbReference>
<feature type="region of interest" description="Disordered" evidence="3">
    <location>
        <begin position="770"/>
        <end position="867"/>
    </location>
</feature>
<accession>A0A1Y2F621</accession>
<dbReference type="EMBL" id="MCGR01000027">
    <property type="protein sequence ID" value="ORY79350.1"/>
    <property type="molecule type" value="Genomic_DNA"/>
</dbReference>
<evidence type="ECO:0000256" key="1">
    <source>
        <dbReference type="ARBA" id="ARBA00022741"/>
    </source>
</evidence>
<comment type="caution">
    <text evidence="5">The sequence shown here is derived from an EMBL/GenBank/DDBJ whole genome shotgun (WGS) entry which is preliminary data.</text>
</comment>